<proteinExistence type="predicted"/>
<evidence type="ECO:0000256" key="1">
    <source>
        <dbReference type="ARBA" id="ARBA00022679"/>
    </source>
</evidence>
<dbReference type="InterPro" id="IPR004821">
    <property type="entry name" value="Cyt_trans-like"/>
</dbReference>
<evidence type="ECO:0000313" key="6">
    <source>
        <dbReference type="Proteomes" id="UP001596425"/>
    </source>
</evidence>
<dbReference type="Pfam" id="PF04991">
    <property type="entry name" value="LicD"/>
    <property type="match status" value="1"/>
</dbReference>
<comment type="caution">
    <text evidence="5">The sequence shown here is derived from an EMBL/GenBank/DDBJ whole genome shotgun (WGS) entry which is preliminary data.</text>
</comment>
<evidence type="ECO:0000259" key="3">
    <source>
        <dbReference type="Pfam" id="PF01467"/>
    </source>
</evidence>
<dbReference type="RefSeq" id="WP_193193683.1">
    <property type="nucleotide sequence ID" value="NZ_JACZFR010000049.1"/>
</dbReference>
<dbReference type="GO" id="GO:0016779">
    <property type="term" value="F:nucleotidyltransferase activity"/>
    <property type="evidence" value="ECO:0007669"/>
    <property type="project" value="UniProtKB-KW"/>
</dbReference>
<feature type="domain" description="Cytidyltransferase-like" evidence="3">
    <location>
        <begin position="250"/>
        <end position="369"/>
    </location>
</feature>
<dbReference type="Pfam" id="PF01467">
    <property type="entry name" value="CTP_transf_like"/>
    <property type="match status" value="1"/>
</dbReference>
<protein>
    <submittedName>
        <fullName evidence="5">Adenylyltransferase/cytidyltransferase family protein</fullName>
    </submittedName>
</protein>
<keyword evidence="2 5" id="KW-0548">Nucleotidyltransferase</keyword>
<dbReference type="InterPro" id="IPR007074">
    <property type="entry name" value="LicD/FKTN/FKRP_NTP_transf"/>
</dbReference>
<dbReference type="InterPro" id="IPR014729">
    <property type="entry name" value="Rossmann-like_a/b/a_fold"/>
</dbReference>
<keyword evidence="1" id="KW-0808">Transferase</keyword>
<evidence type="ECO:0000256" key="2">
    <source>
        <dbReference type="ARBA" id="ARBA00022695"/>
    </source>
</evidence>
<name>A0ABW1YT39_9GAMM</name>
<dbReference type="PANTHER" id="PTHR43793">
    <property type="entry name" value="FAD SYNTHASE"/>
    <property type="match status" value="1"/>
</dbReference>
<accession>A0ABW1YT39</accession>
<keyword evidence="6" id="KW-1185">Reference proteome</keyword>
<gene>
    <name evidence="5" type="ORF">ACFQBM_19840</name>
</gene>
<reference evidence="6" key="1">
    <citation type="journal article" date="2019" name="Int. J. Syst. Evol. Microbiol.">
        <title>The Global Catalogue of Microorganisms (GCM) 10K type strain sequencing project: providing services to taxonomists for standard genome sequencing and annotation.</title>
        <authorList>
            <consortium name="The Broad Institute Genomics Platform"/>
            <consortium name="The Broad Institute Genome Sequencing Center for Infectious Disease"/>
            <person name="Wu L."/>
            <person name="Ma J."/>
        </authorList>
    </citation>
    <scope>NUCLEOTIDE SEQUENCE [LARGE SCALE GENOMIC DNA]</scope>
    <source>
        <strain evidence="6">CGMCC 1.13718</strain>
    </source>
</reference>
<dbReference type="Proteomes" id="UP001596425">
    <property type="component" value="Unassembled WGS sequence"/>
</dbReference>
<sequence length="400" mass="46489">MEVAEQKVDLHDFFRRVILNDGIIASYYRFYDVFRQVLERNGVEFFAHSGTMLGAVRHEGMIPWDDDLDVMVEEVFEDDFLKLIPELEKYGVTLKDKLCEHLYQFKCTSKKICPSGTYLQIDVFIGKREEIDGELCLHYKTPEFRKWFKKRYIRVQDLYPLRDYDFGPLKIKGIGDYRHYFAQSGFGLDEAIVARHNNFDHFKPEIEVLKEQGVYPIRDESILNYCHNIPESSVNHPLDYYADGKVKTVLTYGTFDLFHVGHVRILKRLRALGDRLVVGLSTDEFNANKGKKSFYSYEERKEILLSSGYVDEVFPENDWEQKRADIKRTGATVFGMGGDWRGRFDELSEACEVVYLDRTEDISTTDIKKSLAGIRPTDIEGLEKSLHSALEIVRSLAQSV</sequence>
<dbReference type="EMBL" id="JBHSVR010000001">
    <property type="protein sequence ID" value="MFC6635528.1"/>
    <property type="molecule type" value="Genomic_DNA"/>
</dbReference>
<evidence type="ECO:0000259" key="4">
    <source>
        <dbReference type="Pfam" id="PF04991"/>
    </source>
</evidence>
<evidence type="ECO:0000313" key="5">
    <source>
        <dbReference type="EMBL" id="MFC6635528.1"/>
    </source>
</evidence>
<dbReference type="Gene3D" id="3.40.50.620">
    <property type="entry name" value="HUPs"/>
    <property type="match status" value="1"/>
</dbReference>
<dbReference type="InterPro" id="IPR050385">
    <property type="entry name" value="Archaeal_FAD_synthase"/>
</dbReference>
<feature type="domain" description="LicD/FKTN/FKRP nucleotidyltransferase" evidence="4">
    <location>
        <begin position="40"/>
        <end position="74"/>
    </location>
</feature>
<dbReference type="PANTHER" id="PTHR43793:SF1">
    <property type="entry name" value="FAD SYNTHASE"/>
    <property type="match status" value="1"/>
</dbReference>
<organism evidence="5 6">
    <name type="scientific">Microbulbifer taiwanensis</name>
    <dbReference type="NCBI Taxonomy" id="986746"/>
    <lineage>
        <taxon>Bacteria</taxon>
        <taxon>Pseudomonadati</taxon>
        <taxon>Pseudomonadota</taxon>
        <taxon>Gammaproteobacteria</taxon>
        <taxon>Cellvibrionales</taxon>
        <taxon>Microbulbiferaceae</taxon>
        <taxon>Microbulbifer</taxon>
    </lineage>
</organism>
<dbReference type="NCBIfam" id="TIGR00125">
    <property type="entry name" value="cyt_tran_rel"/>
    <property type="match status" value="1"/>
</dbReference>
<dbReference type="SUPFAM" id="SSF52374">
    <property type="entry name" value="Nucleotidylyl transferase"/>
    <property type="match status" value="1"/>
</dbReference>